<dbReference type="InterPro" id="IPR038987">
    <property type="entry name" value="MoeA-like"/>
</dbReference>
<keyword evidence="9" id="KW-1185">Reference proteome</keyword>
<keyword evidence="6" id="KW-0460">Magnesium</keyword>
<comment type="cofactor">
    <cofactor evidence="6">
        <name>Mg(2+)</name>
        <dbReference type="ChEBI" id="CHEBI:18420"/>
    </cofactor>
</comment>
<dbReference type="KEGG" id="acoa:RB602_03850"/>
<dbReference type="PANTHER" id="PTHR10192">
    <property type="entry name" value="MOLYBDOPTERIN BIOSYNTHESIS PROTEIN"/>
    <property type="match status" value="1"/>
</dbReference>
<dbReference type="PANTHER" id="PTHR10192:SF5">
    <property type="entry name" value="GEPHYRIN"/>
    <property type="match status" value="1"/>
</dbReference>
<dbReference type="GO" id="GO:0006777">
    <property type="term" value="P:Mo-molybdopterin cofactor biosynthetic process"/>
    <property type="evidence" value="ECO:0007669"/>
    <property type="project" value="UniProtKB-UniRule"/>
</dbReference>
<name>A0AA97I234_9SPHN</name>
<comment type="catalytic activity">
    <reaction evidence="5">
        <text>adenylyl-molybdopterin + molybdate = Mo-molybdopterin + AMP + H(+)</text>
        <dbReference type="Rhea" id="RHEA:35047"/>
        <dbReference type="ChEBI" id="CHEBI:15378"/>
        <dbReference type="ChEBI" id="CHEBI:36264"/>
        <dbReference type="ChEBI" id="CHEBI:62727"/>
        <dbReference type="ChEBI" id="CHEBI:71302"/>
        <dbReference type="ChEBI" id="CHEBI:456215"/>
        <dbReference type="EC" id="2.10.1.1"/>
    </reaction>
</comment>
<evidence type="ECO:0000256" key="4">
    <source>
        <dbReference type="ARBA" id="ARBA00023150"/>
    </source>
</evidence>
<keyword evidence="6" id="KW-0500">Molybdenum</keyword>
<dbReference type="SUPFAM" id="SSF63867">
    <property type="entry name" value="MoeA C-terminal domain-like"/>
    <property type="match status" value="1"/>
</dbReference>
<accession>A0AA97I234</accession>
<evidence type="ECO:0000256" key="3">
    <source>
        <dbReference type="ARBA" id="ARBA00010763"/>
    </source>
</evidence>
<dbReference type="SUPFAM" id="SSF53218">
    <property type="entry name" value="Molybdenum cofactor biosynthesis proteins"/>
    <property type="match status" value="1"/>
</dbReference>
<protein>
    <recommendedName>
        <fullName evidence="6">Molybdopterin molybdenumtransferase</fullName>
        <ecNumber evidence="6">2.10.1.1</ecNumber>
    </recommendedName>
</protein>
<dbReference type="Gene3D" id="3.40.980.10">
    <property type="entry name" value="MoaB/Mog-like domain"/>
    <property type="match status" value="1"/>
</dbReference>
<dbReference type="InterPro" id="IPR001453">
    <property type="entry name" value="MoaB/Mog_dom"/>
</dbReference>
<comment type="similarity">
    <text evidence="3 6">Belongs to the MoeA family.</text>
</comment>
<dbReference type="SMART" id="SM00852">
    <property type="entry name" value="MoCF_biosynth"/>
    <property type="match status" value="1"/>
</dbReference>
<evidence type="ECO:0000256" key="6">
    <source>
        <dbReference type="RuleBase" id="RU365090"/>
    </source>
</evidence>
<evidence type="ECO:0000313" key="9">
    <source>
        <dbReference type="Proteomes" id="UP001302429"/>
    </source>
</evidence>
<dbReference type="Pfam" id="PF03453">
    <property type="entry name" value="MoeA_N"/>
    <property type="match status" value="1"/>
</dbReference>
<dbReference type="InterPro" id="IPR005111">
    <property type="entry name" value="MoeA_C_domain_IV"/>
</dbReference>
<dbReference type="Gene3D" id="2.170.190.11">
    <property type="entry name" value="Molybdopterin biosynthesis moea protein, domain 3"/>
    <property type="match status" value="1"/>
</dbReference>
<reference evidence="8 9" key="1">
    <citation type="submission" date="2023-10" db="EMBL/GenBank/DDBJ databases">
        <title>Complete genome sequence of a Sphingomonadaceae bacterium.</title>
        <authorList>
            <person name="Yan C."/>
        </authorList>
    </citation>
    <scope>NUCLEOTIDE SEQUENCE [LARGE SCALE GENOMIC DNA]</scope>
    <source>
        <strain evidence="8 9">SCSIO 66989</strain>
    </source>
</reference>
<sequence>MSGLISLTEARQHILQACETLSAEQCAVTEALGRTLAQDIVATHDQPAADMSAMDGYAVRLEDCAVGQALDVIGEAKAGDPFQGTIDVGQAVRISTGAYVPEGADHILIQEESERKGDKLTPTVQQSANGFIRAKGRDFASGDTLLSARKTLAPASIALCAAAGLAQLSVICKPRVAVLTNGNELCDPGEPLSPGMLYDSNGPALVAQITSWGASPGWQGRGGDDLRAMKACLEQALGHDLLIIAGGASVGPHDIVRDAFAELGGELIFSRIALKPGKPAWCGRLGSMLVIGLPGNPASAFVTAELLVKPAILAMSGQRVGAEIPLQTARITDALPANGPRESFLRARVSDDGAGEILITPLGDQDSSLLRPLAESDALLRRAQHDEACEAGATVAYMPSR</sequence>
<dbReference type="InterPro" id="IPR036425">
    <property type="entry name" value="MoaB/Mog-like_dom_sf"/>
</dbReference>
<dbReference type="RefSeq" id="WP_317083112.1">
    <property type="nucleotide sequence ID" value="NZ_CP136594.1"/>
</dbReference>
<evidence type="ECO:0000256" key="2">
    <source>
        <dbReference type="ARBA" id="ARBA00005046"/>
    </source>
</evidence>
<dbReference type="GO" id="GO:0061599">
    <property type="term" value="F:molybdopterin molybdotransferase activity"/>
    <property type="evidence" value="ECO:0007669"/>
    <property type="project" value="UniProtKB-UniRule"/>
</dbReference>
<gene>
    <name evidence="8" type="ORF">RB602_03850</name>
</gene>
<dbReference type="InterPro" id="IPR005110">
    <property type="entry name" value="MoeA_linker/N"/>
</dbReference>
<dbReference type="AlphaFoldDB" id="A0AA97I234"/>
<dbReference type="Proteomes" id="UP001302429">
    <property type="component" value="Chromosome"/>
</dbReference>
<keyword evidence="6" id="KW-0808">Transferase</keyword>
<dbReference type="Gene3D" id="3.90.105.10">
    <property type="entry name" value="Molybdopterin biosynthesis moea protein, domain 2"/>
    <property type="match status" value="1"/>
</dbReference>
<organism evidence="8 9">
    <name type="scientific">Alterisphingorhabdus coralli</name>
    <dbReference type="NCBI Taxonomy" id="3071408"/>
    <lineage>
        <taxon>Bacteria</taxon>
        <taxon>Pseudomonadati</taxon>
        <taxon>Pseudomonadota</taxon>
        <taxon>Alphaproteobacteria</taxon>
        <taxon>Sphingomonadales</taxon>
        <taxon>Sphingomonadaceae</taxon>
        <taxon>Alterisphingorhabdus (ex Yan et al. 2024)</taxon>
    </lineage>
</organism>
<dbReference type="Gene3D" id="2.40.340.10">
    <property type="entry name" value="MoeA, C-terminal, domain IV"/>
    <property type="match status" value="1"/>
</dbReference>
<dbReference type="GO" id="GO:0046872">
    <property type="term" value="F:metal ion binding"/>
    <property type="evidence" value="ECO:0007669"/>
    <property type="project" value="UniProtKB-UniRule"/>
</dbReference>
<comment type="function">
    <text evidence="1 6">Catalyzes the insertion of molybdate into adenylated molybdopterin with the concomitant release of AMP.</text>
</comment>
<dbReference type="EMBL" id="CP136594">
    <property type="protein sequence ID" value="WOE75858.1"/>
    <property type="molecule type" value="Genomic_DNA"/>
</dbReference>
<dbReference type="NCBIfam" id="NF045515">
    <property type="entry name" value="Glp_gephyrin"/>
    <property type="match status" value="1"/>
</dbReference>
<evidence type="ECO:0000313" key="8">
    <source>
        <dbReference type="EMBL" id="WOE75858.1"/>
    </source>
</evidence>
<dbReference type="EC" id="2.10.1.1" evidence="6"/>
<feature type="domain" description="MoaB/Mog" evidence="7">
    <location>
        <begin position="177"/>
        <end position="314"/>
    </location>
</feature>
<evidence type="ECO:0000259" key="7">
    <source>
        <dbReference type="SMART" id="SM00852"/>
    </source>
</evidence>
<evidence type="ECO:0000256" key="5">
    <source>
        <dbReference type="ARBA" id="ARBA00047317"/>
    </source>
</evidence>
<dbReference type="Pfam" id="PF00994">
    <property type="entry name" value="MoCF_biosynth"/>
    <property type="match status" value="1"/>
</dbReference>
<keyword evidence="6" id="KW-0479">Metal-binding</keyword>
<proteinExistence type="inferred from homology"/>
<dbReference type="InterPro" id="IPR036135">
    <property type="entry name" value="MoeA_linker/N_sf"/>
</dbReference>
<dbReference type="CDD" id="cd00887">
    <property type="entry name" value="MoeA"/>
    <property type="match status" value="1"/>
</dbReference>
<comment type="pathway">
    <text evidence="2 6">Cofactor biosynthesis; molybdopterin biosynthesis.</text>
</comment>
<dbReference type="Pfam" id="PF03454">
    <property type="entry name" value="MoeA_C"/>
    <property type="match status" value="1"/>
</dbReference>
<dbReference type="SUPFAM" id="SSF63882">
    <property type="entry name" value="MoeA N-terminal region -like"/>
    <property type="match status" value="1"/>
</dbReference>
<keyword evidence="4 6" id="KW-0501">Molybdenum cofactor biosynthesis</keyword>
<dbReference type="GO" id="GO:0005829">
    <property type="term" value="C:cytosol"/>
    <property type="evidence" value="ECO:0007669"/>
    <property type="project" value="TreeGrafter"/>
</dbReference>
<dbReference type="InterPro" id="IPR036688">
    <property type="entry name" value="MoeA_C_domain_IV_sf"/>
</dbReference>
<evidence type="ECO:0000256" key="1">
    <source>
        <dbReference type="ARBA" id="ARBA00002901"/>
    </source>
</evidence>